<dbReference type="Gene3D" id="1.10.357.10">
    <property type="entry name" value="Tetracycline Repressor, domain 2"/>
    <property type="match status" value="1"/>
</dbReference>
<dbReference type="InterPro" id="IPR001647">
    <property type="entry name" value="HTH_TetR"/>
</dbReference>
<feature type="DNA-binding region" description="H-T-H motif" evidence="4">
    <location>
        <begin position="54"/>
        <end position="73"/>
    </location>
</feature>
<accession>A0A1I2ISX0</accession>
<evidence type="ECO:0000313" key="7">
    <source>
        <dbReference type="EMBL" id="SFF44810.1"/>
    </source>
</evidence>
<protein>
    <submittedName>
        <fullName evidence="7">Transcriptional regulator, TetR family</fullName>
    </submittedName>
</protein>
<keyword evidence="2 4" id="KW-0238">DNA-binding</keyword>
<dbReference type="PRINTS" id="PR00455">
    <property type="entry name" value="HTHTETR"/>
</dbReference>
<sequence length="212" mass="21770">MTEPDAKKAAAPKAGTASKAGAAPKRRRADAERNVSALLAAAKKVFDTSGVDAPAKQITDLAGLGVGTLYRHFPLRSDLVKAVVQSNIDACAAAGPRLAAAHEPADALAAWLRAYTELLGTKRGLASALHSGDPAYEALPGYFLDTLTPTLTALLDAGVAAGTVRDDIAAPDLIHAIANLCLAVPGADPDGPYGFAHSRRMVDLLIDGLRTG</sequence>
<dbReference type="GO" id="GO:0000976">
    <property type="term" value="F:transcription cis-regulatory region binding"/>
    <property type="evidence" value="ECO:0007669"/>
    <property type="project" value="TreeGrafter"/>
</dbReference>
<feature type="region of interest" description="Disordered" evidence="5">
    <location>
        <begin position="1"/>
        <end position="29"/>
    </location>
</feature>
<keyword evidence="1" id="KW-0805">Transcription regulation</keyword>
<gene>
    <name evidence="7" type="ORF">SAMN05216251_114151</name>
</gene>
<dbReference type="InterPro" id="IPR009057">
    <property type="entry name" value="Homeodomain-like_sf"/>
</dbReference>
<dbReference type="PANTHER" id="PTHR30055:SF234">
    <property type="entry name" value="HTH-TYPE TRANSCRIPTIONAL REGULATOR BETI"/>
    <property type="match status" value="1"/>
</dbReference>
<dbReference type="PANTHER" id="PTHR30055">
    <property type="entry name" value="HTH-TYPE TRANSCRIPTIONAL REGULATOR RUTR"/>
    <property type="match status" value="1"/>
</dbReference>
<dbReference type="GO" id="GO:0003700">
    <property type="term" value="F:DNA-binding transcription factor activity"/>
    <property type="evidence" value="ECO:0007669"/>
    <property type="project" value="TreeGrafter"/>
</dbReference>
<dbReference type="EMBL" id="FONG01000014">
    <property type="protein sequence ID" value="SFF44810.1"/>
    <property type="molecule type" value="Genomic_DNA"/>
</dbReference>
<dbReference type="SUPFAM" id="SSF46689">
    <property type="entry name" value="Homeodomain-like"/>
    <property type="match status" value="1"/>
</dbReference>
<evidence type="ECO:0000256" key="4">
    <source>
        <dbReference type="PROSITE-ProRule" id="PRU00335"/>
    </source>
</evidence>
<evidence type="ECO:0000256" key="5">
    <source>
        <dbReference type="SAM" id="MobiDB-lite"/>
    </source>
</evidence>
<dbReference type="SUPFAM" id="SSF48498">
    <property type="entry name" value="Tetracyclin repressor-like, C-terminal domain"/>
    <property type="match status" value="1"/>
</dbReference>
<keyword evidence="3" id="KW-0804">Transcription</keyword>
<evidence type="ECO:0000256" key="1">
    <source>
        <dbReference type="ARBA" id="ARBA00023015"/>
    </source>
</evidence>
<dbReference type="InterPro" id="IPR049445">
    <property type="entry name" value="TetR_SbtR-like_C"/>
</dbReference>
<dbReference type="OrthoDB" id="3192968at2"/>
<dbReference type="AlphaFoldDB" id="A0A1I2ISX0"/>
<dbReference type="InterPro" id="IPR036271">
    <property type="entry name" value="Tet_transcr_reg_TetR-rel_C_sf"/>
</dbReference>
<evidence type="ECO:0000313" key="8">
    <source>
        <dbReference type="Proteomes" id="UP000199323"/>
    </source>
</evidence>
<evidence type="ECO:0000256" key="2">
    <source>
        <dbReference type="ARBA" id="ARBA00023125"/>
    </source>
</evidence>
<proteinExistence type="predicted"/>
<evidence type="ECO:0000259" key="6">
    <source>
        <dbReference type="PROSITE" id="PS50977"/>
    </source>
</evidence>
<feature type="domain" description="HTH tetR-type" evidence="6">
    <location>
        <begin position="32"/>
        <end position="91"/>
    </location>
</feature>
<dbReference type="Proteomes" id="UP000199323">
    <property type="component" value="Unassembled WGS sequence"/>
</dbReference>
<reference evidence="7 8" key="1">
    <citation type="submission" date="2016-10" db="EMBL/GenBank/DDBJ databases">
        <authorList>
            <person name="de Groot N.N."/>
        </authorList>
    </citation>
    <scope>NUCLEOTIDE SEQUENCE [LARGE SCALE GENOMIC DNA]</scope>
    <source>
        <strain evidence="7 8">CGMCC 4.3510</strain>
    </source>
</reference>
<dbReference type="RefSeq" id="WP_093715577.1">
    <property type="nucleotide sequence ID" value="NZ_FONG01000014.1"/>
</dbReference>
<dbReference type="PROSITE" id="PS50977">
    <property type="entry name" value="HTH_TETR_2"/>
    <property type="match status" value="1"/>
</dbReference>
<name>A0A1I2ISX0_9ACTN</name>
<dbReference type="Pfam" id="PF00440">
    <property type="entry name" value="TetR_N"/>
    <property type="match status" value="1"/>
</dbReference>
<keyword evidence="8" id="KW-1185">Reference proteome</keyword>
<dbReference type="Pfam" id="PF21597">
    <property type="entry name" value="TetR_C_43"/>
    <property type="match status" value="1"/>
</dbReference>
<dbReference type="InterPro" id="IPR050109">
    <property type="entry name" value="HTH-type_TetR-like_transc_reg"/>
</dbReference>
<evidence type="ECO:0000256" key="3">
    <source>
        <dbReference type="ARBA" id="ARBA00023163"/>
    </source>
</evidence>
<dbReference type="STRING" id="380248.SAMN05216251_114151"/>
<organism evidence="7 8">
    <name type="scientific">Actinacidiphila alni</name>
    <dbReference type="NCBI Taxonomy" id="380248"/>
    <lineage>
        <taxon>Bacteria</taxon>
        <taxon>Bacillati</taxon>
        <taxon>Actinomycetota</taxon>
        <taxon>Actinomycetes</taxon>
        <taxon>Kitasatosporales</taxon>
        <taxon>Streptomycetaceae</taxon>
        <taxon>Actinacidiphila</taxon>
    </lineage>
</organism>
<feature type="compositionally biased region" description="Low complexity" evidence="5">
    <location>
        <begin position="9"/>
        <end position="23"/>
    </location>
</feature>